<name>A0ABU5JK88_9ACTN</name>
<dbReference type="Proteomes" id="UP001290101">
    <property type="component" value="Unassembled WGS sequence"/>
</dbReference>
<gene>
    <name evidence="1" type="ORF">U2F25_25645</name>
</gene>
<evidence type="ECO:0000313" key="2">
    <source>
        <dbReference type="Proteomes" id="UP001290101"/>
    </source>
</evidence>
<reference evidence="1 2" key="1">
    <citation type="submission" date="2023-12" db="EMBL/GenBank/DDBJ databases">
        <title>Micromonospora sp. nov., isolated from Atacama Desert.</title>
        <authorList>
            <person name="Carro L."/>
            <person name="Golinska P."/>
            <person name="Klenk H.-P."/>
            <person name="Goodfellow M."/>
        </authorList>
    </citation>
    <scope>NUCLEOTIDE SEQUENCE [LARGE SCALE GENOMIC DNA]</scope>
    <source>
        <strain evidence="1 2">4G53</strain>
    </source>
</reference>
<protein>
    <submittedName>
        <fullName evidence="1">Uncharacterized protein</fullName>
    </submittedName>
</protein>
<dbReference type="RefSeq" id="WP_322442509.1">
    <property type="nucleotide sequence ID" value="NZ_JAXOTQ010000036.1"/>
</dbReference>
<organism evidence="1 2">
    <name type="scientific">Micromonospora sicca</name>
    <dbReference type="NCBI Taxonomy" id="2202420"/>
    <lineage>
        <taxon>Bacteria</taxon>
        <taxon>Bacillati</taxon>
        <taxon>Actinomycetota</taxon>
        <taxon>Actinomycetes</taxon>
        <taxon>Micromonosporales</taxon>
        <taxon>Micromonosporaceae</taxon>
        <taxon>Micromonospora</taxon>
    </lineage>
</organism>
<accession>A0ABU5JK88</accession>
<sequence length="140" mass="15039">MISYGVNVARPCGDCASEMTCELAQRIVRDRLHWTAECHCPHCGSTVETFGWDDTPAEIRDALVARSGLARLTIEGKTGPGRAALLKVFRDAGASLSEAKAAAQRAVTTGIEGTRVELELLKQRLERKNVIAIVNGGDSC</sequence>
<comment type="caution">
    <text evidence="1">The sequence shown here is derived from an EMBL/GenBank/DDBJ whole genome shotgun (WGS) entry which is preliminary data.</text>
</comment>
<proteinExistence type="predicted"/>
<dbReference type="EMBL" id="JAXOTQ010000036">
    <property type="protein sequence ID" value="MDZ5492813.1"/>
    <property type="molecule type" value="Genomic_DNA"/>
</dbReference>
<keyword evidence="2" id="KW-1185">Reference proteome</keyword>
<evidence type="ECO:0000313" key="1">
    <source>
        <dbReference type="EMBL" id="MDZ5492813.1"/>
    </source>
</evidence>